<dbReference type="GO" id="GO:0071949">
    <property type="term" value="F:FAD binding"/>
    <property type="evidence" value="ECO:0007669"/>
    <property type="project" value="TreeGrafter"/>
</dbReference>
<keyword evidence="4 14" id="KW-0349">Heme</keyword>
<dbReference type="PRINTS" id="PR00409">
    <property type="entry name" value="PHDIOXRDTASE"/>
</dbReference>
<dbReference type="RefSeq" id="WP_076435135.1">
    <property type="nucleotide sequence ID" value="NZ_FTNI01000009.1"/>
</dbReference>
<dbReference type="SUPFAM" id="SSF63380">
    <property type="entry name" value="Riboflavin synthase domain-like"/>
    <property type="match status" value="1"/>
</dbReference>
<dbReference type="Pfam" id="PF00175">
    <property type="entry name" value="NAD_binding_1"/>
    <property type="match status" value="1"/>
</dbReference>
<evidence type="ECO:0000256" key="11">
    <source>
        <dbReference type="ARBA" id="ARBA00023027"/>
    </source>
</evidence>
<evidence type="ECO:0000256" key="3">
    <source>
        <dbReference type="ARBA" id="ARBA00012229"/>
    </source>
</evidence>
<dbReference type="PANTHER" id="PTHR43396">
    <property type="entry name" value="FLAVOHEMOPROTEIN"/>
    <property type="match status" value="1"/>
</dbReference>
<evidence type="ECO:0000256" key="1">
    <source>
        <dbReference type="ARBA" id="ARBA00001970"/>
    </source>
</evidence>
<protein>
    <recommendedName>
        <fullName evidence="3">nitric oxide dioxygenase</fullName>
        <ecNumber evidence="3">1.14.12.17</ecNumber>
    </recommendedName>
</protein>
<keyword evidence="11" id="KW-0520">NAD</keyword>
<dbReference type="OrthoDB" id="9801223at2"/>
<dbReference type="InterPro" id="IPR012292">
    <property type="entry name" value="Globin/Proto"/>
</dbReference>
<dbReference type="Gene3D" id="3.40.50.80">
    <property type="entry name" value="Nucleotide-binding domain of ferredoxin-NADP reductase (FNR) module"/>
    <property type="match status" value="1"/>
</dbReference>
<dbReference type="InterPro" id="IPR008333">
    <property type="entry name" value="Cbr1-like_FAD-bd_dom"/>
</dbReference>
<dbReference type="PROSITE" id="PS01033">
    <property type="entry name" value="GLOBIN"/>
    <property type="match status" value="1"/>
</dbReference>
<dbReference type="EMBL" id="FTNI01000009">
    <property type="protein sequence ID" value="SIR47799.1"/>
    <property type="molecule type" value="Genomic_DNA"/>
</dbReference>
<keyword evidence="18" id="KW-1185">Reference proteome</keyword>
<dbReference type="PROSITE" id="PS51384">
    <property type="entry name" value="FAD_FR"/>
    <property type="match status" value="1"/>
</dbReference>
<evidence type="ECO:0000256" key="8">
    <source>
        <dbReference type="ARBA" id="ARBA00022857"/>
    </source>
</evidence>
<dbReference type="InterPro" id="IPR009050">
    <property type="entry name" value="Globin-like_sf"/>
</dbReference>
<organism evidence="17 18">
    <name type="scientific">Microbispora rosea</name>
    <dbReference type="NCBI Taxonomy" id="58117"/>
    <lineage>
        <taxon>Bacteria</taxon>
        <taxon>Bacillati</taxon>
        <taxon>Actinomycetota</taxon>
        <taxon>Actinomycetes</taxon>
        <taxon>Streptosporangiales</taxon>
        <taxon>Streptosporangiaceae</taxon>
        <taxon>Microbispora</taxon>
    </lineage>
</organism>
<dbReference type="GO" id="GO:0071500">
    <property type="term" value="P:cellular response to nitrosative stress"/>
    <property type="evidence" value="ECO:0007669"/>
    <property type="project" value="TreeGrafter"/>
</dbReference>
<evidence type="ECO:0000256" key="14">
    <source>
        <dbReference type="RuleBase" id="RU000356"/>
    </source>
</evidence>
<dbReference type="InterPro" id="IPR017927">
    <property type="entry name" value="FAD-bd_FR_type"/>
</dbReference>
<feature type="domain" description="FAD-binding FR-type" evidence="16">
    <location>
        <begin position="149"/>
        <end position="255"/>
    </location>
</feature>
<name>A0A1N7B8Z5_9ACTN</name>
<evidence type="ECO:0000256" key="12">
    <source>
        <dbReference type="ARBA" id="ARBA00048649"/>
    </source>
</evidence>
<evidence type="ECO:0000313" key="17">
    <source>
        <dbReference type="EMBL" id="SIR47799.1"/>
    </source>
</evidence>
<evidence type="ECO:0000256" key="7">
    <source>
        <dbReference type="ARBA" id="ARBA00022723"/>
    </source>
</evidence>
<reference evidence="18" key="1">
    <citation type="submission" date="2017-01" db="EMBL/GenBank/DDBJ databases">
        <authorList>
            <person name="Varghese N."/>
            <person name="Submissions S."/>
        </authorList>
    </citation>
    <scope>NUCLEOTIDE SEQUENCE [LARGE SCALE GENOMIC DNA]</scope>
    <source>
        <strain evidence="18">ATCC 12950</strain>
    </source>
</reference>
<keyword evidence="17" id="KW-0560">Oxidoreductase</keyword>
<dbReference type="InterPro" id="IPR000971">
    <property type="entry name" value="Globin"/>
</dbReference>
<dbReference type="GO" id="GO:0019825">
    <property type="term" value="F:oxygen binding"/>
    <property type="evidence" value="ECO:0007669"/>
    <property type="project" value="InterPro"/>
</dbReference>
<dbReference type="Gene3D" id="1.10.490.10">
    <property type="entry name" value="Globins"/>
    <property type="match status" value="1"/>
</dbReference>
<dbReference type="CDD" id="cd06184">
    <property type="entry name" value="flavohem_like_fad_nad_binding"/>
    <property type="match status" value="1"/>
</dbReference>
<evidence type="ECO:0000256" key="5">
    <source>
        <dbReference type="ARBA" id="ARBA00022621"/>
    </source>
</evidence>
<evidence type="ECO:0000313" key="18">
    <source>
        <dbReference type="Proteomes" id="UP000186096"/>
    </source>
</evidence>
<evidence type="ECO:0000256" key="9">
    <source>
        <dbReference type="ARBA" id="ARBA00023004"/>
    </source>
</evidence>
<dbReference type="InterPro" id="IPR039261">
    <property type="entry name" value="FNR_nucleotide-bd"/>
</dbReference>
<keyword evidence="6" id="KW-0001">2Fe-2S</keyword>
<dbReference type="AlphaFoldDB" id="A0A1N7B8Z5"/>
<dbReference type="SUPFAM" id="SSF52343">
    <property type="entry name" value="Ferredoxin reductase-like, C-terminal NADP-linked domain"/>
    <property type="match status" value="1"/>
</dbReference>
<dbReference type="Pfam" id="PF00042">
    <property type="entry name" value="Globin"/>
    <property type="match status" value="1"/>
</dbReference>
<gene>
    <name evidence="17" type="ORF">SAMN05421833_109217</name>
</gene>
<dbReference type="GO" id="GO:0046872">
    <property type="term" value="F:metal ion binding"/>
    <property type="evidence" value="ECO:0007669"/>
    <property type="project" value="UniProtKB-KW"/>
</dbReference>
<dbReference type="CDD" id="cd14782">
    <property type="entry name" value="FHb-globin_2"/>
    <property type="match status" value="1"/>
</dbReference>
<keyword evidence="8" id="KW-0521">NADP</keyword>
<dbReference type="STRING" id="58117.SAMN05421833_109217"/>
<feature type="domain" description="Globin" evidence="15">
    <location>
        <begin position="1"/>
        <end position="141"/>
    </location>
</feature>
<sequence length="404" mass="43526">MLSPESAATIRATLPVIAGAIQDITARFYDTMFADNPELLRDLFNRGNQANGEQRVALAGSIAAFATVLVERPGELPGTMLSRIANKHASLGVTEEQYAVVHKYLFGAIGEVLGDAVTPEVAQAWDEVYWLMAETLIGLERALYREAGRGWTRATVIERRDETADVVAFLLRPDLPMPFRPGQYVSVQVTLPDGARQIRQYSLSNAPQRGDWRITVKRVRDEGAPEGEVSNWLYGHVRAGDVLSVSAPFGDLTLPEGDGPLLLASAGIGVTPILSMLDHLAATGSERRVLVVHADRSPDAHVHREELADLVAALPGATLHRWYEDLPLDQVDDAAHAAGHVAGHVTALGRADLSAIDLPGDVVACLCGPLPFMRAVRAQLVELGVPASGIHYEVFGPDLWIAAA</sequence>
<comment type="cofactor">
    <cofactor evidence="1">
        <name>heme b</name>
        <dbReference type="ChEBI" id="CHEBI:60344"/>
    </cofactor>
</comment>
<evidence type="ECO:0000259" key="16">
    <source>
        <dbReference type="PROSITE" id="PS51384"/>
    </source>
</evidence>
<dbReference type="GO" id="GO:0051537">
    <property type="term" value="F:2 iron, 2 sulfur cluster binding"/>
    <property type="evidence" value="ECO:0007669"/>
    <property type="project" value="UniProtKB-KW"/>
</dbReference>
<evidence type="ECO:0000256" key="10">
    <source>
        <dbReference type="ARBA" id="ARBA00023014"/>
    </source>
</evidence>
<evidence type="ECO:0000256" key="6">
    <source>
        <dbReference type="ARBA" id="ARBA00022714"/>
    </source>
</evidence>
<proteinExistence type="inferred from homology"/>
<dbReference type="EC" id="1.14.12.17" evidence="3"/>
<evidence type="ECO:0000256" key="2">
    <source>
        <dbReference type="ARBA" id="ARBA00006401"/>
    </source>
</evidence>
<dbReference type="GO" id="GO:0005344">
    <property type="term" value="F:oxygen carrier activity"/>
    <property type="evidence" value="ECO:0007669"/>
    <property type="project" value="UniProtKB-KW"/>
</dbReference>
<keyword evidence="7" id="KW-0479">Metal-binding</keyword>
<dbReference type="Proteomes" id="UP000186096">
    <property type="component" value="Unassembled WGS sequence"/>
</dbReference>
<keyword evidence="10" id="KW-0411">Iron-sulfur</keyword>
<evidence type="ECO:0000256" key="13">
    <source>
        <dbReference type="ARBA" id="ARBA00049433"/>
    </source>
</evidence>
<dbReference type="GO" id="GO:0020037">
    <property type="term" value="F:heme binding"/>
    <property type="evidence" value="ECO:0007669"/>
    <property type="project" value="InterPro"/>
</dbReference>
<keyword evidence="5 14" id="KW-0561">Oxygen transport</keyword>
<dbReference type="FunFam" id="1.10.490.10:FF:000003">
    <property type="entry name" value="Flavohemoprotein"/>
    <property type="match status" value="1"/>
</dbReference>
<dbReference type="InterPro" id="IPR001433">
    <property type="entry name" value="OxRdtase_FAD/NAD-bd"/>
</dbReference>
<dbReference type="Pfam" id="PF00970">
    <property type="entry name" value="FAD_binding_6"/>
    <property type="match status" value="1"/>
</dbReference>
<keyword evidence="14" id="KW-0813">Transport</keyword>
<comment type="catalytic activity">
    <reaction evidence="13">
        <text>2 nitric oxide + NADPH + 2 O2 = 2 nitrate + NADP(+) + H(+)</text>
        <dbReference type="Rhea" id="RHEA:19465"/>
        <dbReference type="ChEBI" id="CHEBI:15378"/>
        <dbReference type="ChEBI" id="CHEBI:15379"/>
        <dbReference type="ChEBI" id="CHEBI:16480"/>
        <dbReference type="ChEBI" id="CHEBI:17632"/>
        <dbReference type="ChEBI" id="CHEBI:57783"/>
        <dbReference type="ChEBI" id="CHEBI:58349"/>
        <dbReference type="EC" id="1.14.12.17"/>
    </reaction>
</comment>
<comment type="similarity">
    <text evidence="14">Belongs to the globin family.</text>
</comment>
<dbReference type="GO" id="GO:0008941">
    <property type="term" value="F:nitric oxide dioxygenase NAD(P)H activity"/>
    <property type="evidence" value="ECO:0007669"/>
    <property type="project" value="UniProtKB-EC"/>
</dbReference>
<keyword evidence="17" id="KW-0223">Dioxygenase</keyword>
<comment type="catalytic activity">
    <reaction evidence="12">
        <text>2 nitric oxide + NADH + 2 O2 = 2 nitrate + NAD(+) + H(+)</text>
        <dbReference type="Rhea" id="RHEA:19469"/>
        <dbReference type="ChEBI" id="CHEBI:15378"/>
        <dbReference type="ChEBI" id="CHEBI:15379"/>
        <dbReference type="ChEBI" id="CHEBI:16480"/>
        <dbReference type="ChEBI" id="CHEBI:17632"/>
        <dbReference type="ChEBI" id="CHEBI:57540"/>
        <dbReference type="ChEBI" id="CHEBI:57945"/>
        <dbReference type="EC" id="1.14.12.17"/>
    </reaction>
</comment>
<dbReference type="GO" id="GO:0046210">
    <property type="term" value="P:nitric oxide catabolic process"/>
    <property type="evidence" value="ECO:0007669"/>
    <property type="project" value="TreeGrafter"/>
</dbReference>
<evidence type="ECO:0000259" key="15">
    <source>
        <dbReference type="PROSITE" id="PS01033"/>
    </source>
</evidence>
<comment type="similarity">
    <text evidence="2">In the C-terminal section; belongs to the flavoprotein pyridine nucleotide cytochrome reductase family.</text>
</comment>
<dbReference type="InterPro" id="IPR017938">
    <property type="entry name" value="Riboflavin_synthase-like_b-brl"/>
</dbReference>
<keyword evidence="9" id="KW-0408">Iron</keyword>
<dbReference type="PANTHER" id="PTHR43396:SF3">
    <property type="entry name" value="FLAVOHEMOPROTEIN"/>
    <property type="match status" value="1"/>
</dbReference>
<accession>A0A1N7B8Z5</accession>
<dbReference type="SUPFAM" id="SSF46458">
    <property type="entry name" value="Globin-like"/>
    <property type="match status" value="1"/>
</dbReference>
<evidence type="ECO:0000256" key="4">
    <source>
        <dbReference type="ARBA" id="ARBA00022617"/>
    </source>
</evidence>
<dbReference type="Gene3D" id="2.40.30.10">
    <property type="entry name" value="Translation factors"/>
    <property type="match status" value="1"/>
</dbReference>